<evidence type="ECO:0000313" key="1">
    <source>
        <dbReference type="EMBL" id="KKT34637.1"/>
    </source>
</evidence>
<comment type="caution">
    <text evidence="1">The sequence shown here is derived from an EMBL/GenBank/DDBJ whole genome shotgun (WGS) entry which is preliminary data.</text>
</comment>
<proteinExistence type="predicted"/>
<dbReference type="AlphaFoldDB" id="A0A0G1ISA3"/>
<dbReference type="EMBL" id="LCHM01000069">
    <property type="protein sequence ID" value="KKT34637.1"/>
    <property type="molecule type" value="Genomic_DNA"/>
</dbReference>
<sequence length="72" mass="7907">MQNNTEVITWGDLVPGQVVRRPGEEDAFEVTEERGGYKFGVKLPERTTVIFPAGPGDLGLYEKVSEPLSVSI</sequence>
<evidence type="ECO:0000313" key="2">
    <source>
        <dbReference type="Proteomes" id="UP000034617"/>
    </source>
</evidence>
<accession>A0A0G1ISA3</accession>
<gene>
    <name evidence="1" type="ORF">UW22_C0069G0011</name>
</gene>
<reference evidence="1 2" key="1">
    <citation type="journal article" date="2015" name="Nature">
        <title>rRNA introns, odd ribosomes, and small enigmatic genomes across a large radiation of phyla.</title>
        <authorList>
            <person name="Brown C.T."/>
            <person name="Hug L.A."/>
            <person name="Thomas B.C."/>
            <person name="Sharon I."/>
            <person name="Castelle C.J."/>
            <person name="Singh A."/>
            <person name="Wilkins M.J."/>
            <person name="Williams K.H."/>
            <person name="Banfield J.F."/>
        </authorList>
    </citation>
    <scope>NUCLEOTIDE SEQUENCE [LARGE SCALE GENOMIC DNA]</scope>
</reference>
<organism evidence="1 2">
    <name type="scientific">Candidatus Gottesmanbacteria bacterium GW2011_GWB1_44_11c</name>
    <dbReference type="NCBI Taxonomy" id="1618447"/>
    <lineage>
        <taxon>Bacteria</taxon>
        <taxon>Candidatus Gottesmaniibacteriota</taxon>
    </lineage>
</organism>
<dbReference type="Proteomes" id="UP000034617">
    <property type="component" value="Unassembled WGS sequence"/>
</dbReference>
<protein>
    <submittedName>
        <fullName evidence="1">Uncharacterized protein</fullName>
    </submittedName>
</protein>
<name>A0A0G1ISA3_9BACT</name>